<evidence type="ECO:0000313" key="5">
    <source>
        <dbReference type="Proteomes" id="UP000694554"/>
    </source>
</evidence>
<evidence type="ECO:0000313" key="4">
    <source>
        <dbReference type="Ensembl" id="ENSPSNP00000008012.1"/>
    </source>
</evidence>
<dbReference type="PROSITE" id="PS51355">
    <property type="entry name" value="GLUTATHIONE_PEROXID_3"/>
    <property type="match status" value="1"/>
</dbReference>
<proteinExistence type="inferred from homology"/>
<organism evidence="4 5">
    <name type="scientific">Phocoena sinus</name>
    <name type="common">Vaquita</name>
    <dbReference type="NCBI Taxonomy" id="42100"/>
    <lineage>
        <taxon>Eukaryota</taxon>
        <taxon>Metazoa</taxon>
        <taxon>Chordata</taxon>
        <taxon>Craniata</taxon>
        <taxon>Vertebrata</taxon>
        <taxon>Euteleostomi</taxon>
        <taxon>Mammalia</taxon>
        <taxon>Eutheria</taxon>
        <taxon>Laurasiatheria</taxon>
        <taxon>Artiodactyla</taxon>
        <taxon>Whippomorpha</taxon>
        <taxon>Cetacea</taxon>
        <taxon>Odontoceti</taxon>
        <taxon>Phocoenidae</taxon>
        <taxon>Phocoena</taxon>
    </lineage>
</organism>
<reference evidence="4" key="3">
    <citation type="submission" date="2025-09" db="UniProtKB">
        <authorList>
            <consortium name="Ensembl"/>
        </authorList>
    </citation>
    <scope>IDENTIFICATION</scope>
</reference>
<dbReference type="InterPro" id="IPR000889">
    <property type="entry name" value="Glutathione_peroxidase"/>
</dbReference>
<dbReference type="GO" id="GO:0004601">
    <property type="term" value="F:peroxidase activity"/>
    <property type="evidence" value="ECO:0007669"/>
    <property type="project" value="UniProtKB-KW"/>
</dbReference>
<name>A0A8C9BJM8_PHOSS</name>
<dbReference type="Gene3D" id="3.40.30.10">
    <property type="entry name" value="Glutaredoxin"/>
    <property type="match status" value="1"/>
</dbReference>
<evidence type="ECO:0000256" key="1">
    <source>
        <dbReference type="ARBA" id="ARBA00006926"/>
    </source>
</evidence>
<dbReference type="GO" id="GO:0006979">
    <property type="term" value="P:response to oxidative stress"/>
    <property type="evidence" value="ECO:0007669"/>
    <property type="project" value="InterPro"/>
</dbReference>
<evidence type="ECO:0000256" key="2">
    <source>
        <dbReference type="ARBA" id="ARBA00022559"/>
    </source>
</evidence>
<accession>A0A8C9BJM8</accession>
<comment type="similarity">
    <text evidence="1">Belongs to the glutathione peroxidase family.</text>
</comment>
<reference evidence="4" key="1">
    <citation type="submission" date="2019-08" db="EMBL/GenBank/DDBJ databases">
        <title>Phocoena sinus (Vaquita) genome, mPhoSin1, primary haplotype.</title>
        <authorList>
            <person name="Morin P."/>
            <person name="Mountcastle J."/>
            <person name="Fungtammasan C."/>
            <person name="Rhie A."/>
            <person name="Rojas-Bracho L."/>
            <person name="Smith C.R."/>
            <person name="Taylor B.L."/>
            <person name="Gulland F.M.D."/>
            <person name="Musser W."/>
            <person name="Houck M."/>
            <person name="Haase B."/>
            <person name="Paez S."/>
            <person name="Howe K."/>
            <person name="Torrance J."/>
            <person name="Formenti G."/>
            <person name="Phillippy A."/>
            <person name="Ryder O."/>
            <person name="Jarvis E.D."/>
            <person name="Fedrigo O."/>
        </authorList>
    </citation>
    <scope>NUCLEOTIDE SEQUENCE [LARGE SCALE GENOMIC DNA]</scope>
</reference>
<keyword evidence="2" id="KW-0575">Peroxidase</keyword>
<dbReference type="AlphaFoldDB" id="A0A8C9BJM8"/>
<sequence>MFSKIAVTGTGAHPAFKYLTQASGKEPTENFCKYLVALVGKVVGHLGPNRVGGRDRVPDYGACEEAHPEEARKLKITFPPLPLSPPLPPAVHK</sequence>
<keyword evidence="5" id="KW-1185">Reference proteome</keyword>
<reference evidence="4" key="2">
    <citation type="submission" date="2025-08" db="UniProtKB">
        <authorList>
            <consortium name="Ensembl"/>
        </authorList>
    </citation>
    <scope>IDENTIFICATION</scope>
</reference>
<dbReference type="Ensembl" id="ENSPSNT00000009076.1">
    <property type="protein sequence ID" value="ENSPSNP00000008012.1"/>
    <property type="gene ID" value="ENSPSNG00000005910.1"/>
</dbReference>
<dbReference type="GeneTree" id="ENSGT01010000229619"/>
<dbReference type="Proteomes" id="UP000694554">
    <property type="component" value="Chromosome 9"/>
</dbReference>
<keyword evidence="3" id="KW-0560">Oxidoreductase</keyword>
<protein>
    <submittedName>
        <fullName evidence="4">Uncharacterized protein</fullName>
    </submittedName>
</protein>
<evidence type="ECO:0000256" key="3">
    <source>
        <dbReference type="ARBA" id="ARBA00023002"/>
    </source>
</evidence>